<organism evidence="20 21">
    <name type="scientific">Fluviispira sanaruensis</name>
    <dbReference type="NCBI Taxonomy" id="2493639"/>
    <lineage>
        <taxon>Bacteria</taxon>
        <taxon>Pseudomonadati</taxon>
        <taxon>Bdellovibrionota</taxon>
        <taxon>Oligoflexia</taxon>
        <taxon>Silvanigrellales</taxon>
        <taxon>Silvanigrellaceae</taxon>
        <taxon>Fluviispira</taxon>
    </lineage>
</organism>
<keyword evidence="8 16" id="KW-0227">DNA damage</keyword>
<sequence>MEQQTQRLFIIDGMSLLFRSFYAMGSRLTSPDGKPIGAVYGFLKVFIKILREQNPTHFAVCWDLKEKTFRHEVFPQYKANRGETPPDIIPQIILIQNLLKEIGLPSFAIPGFEADDVAATLAKYFEHYGEVYLVTSDKDYMQIINDKIKLFSLKKGDEYDIVNVDKVIDYFGVPPEQVIEVLALTGDAVDNIPGVKGIGDKTAAKLIQEYKSIENVYDNLDKITNKRAKVSLENSKEEALLSRYLVTINTEVPINVSELSLRYTFDSFKSNKLAKEKFEALRMHSLVKNLFSEKKQETIQTNLFHEETKTELKENSLQKIIEKSTSNKDHNNWETHKYHLVKTKNELNGLFQKITNPNCEFFSFDTETTGLDILEDTPIGMSFCFEAGAAYYVAAHNTHLHGGTLLGSEVDLPEYTVKDVVEGLKTAFSKRTALLVAHNLKFDLHQLKNIGVEIGQAPACCTMVSAWLCNPAEGGFSLDFLTLKHFDFQKIPTSALIGKETGRSSMLDVPLNDLSLYACEDADATYRLWHKYKDKLKENSDLQKIYYDIEMPILLLLTEMERNGVHINSEYLGGLAAEIQTTIMEIEKEIYEKVGFPFKLTSPKQLGDILFDHLKIHEKIGFKGKLARTTQGYKTDAKVLEQFEEDPVVARIQQHRELSKLLTTYVLVLPKLIKKSTGRVHTHFNQIGTATGRLSSSDPNMQNIPVRSDWGKKVRAAFNSSSTKKFNIISADYSQIELRVLAHLSEDKNMLAAFQAGADIHRQTAAQILGKNPDQVSAEERSKAKAINFGIIYGMGSQRLAKEQKISLADAKKFIEKYFENFAGVKKYLDSQRVKAHSTGQVSTYFGRIRPIPAILSKNPLEAKLAENMAINSPIQGTAADIMKLGMLAVHKEITKRQLKTKIVLQVHDELVLDGPTEEYSEIKKIVKDAMENAVQFKVPMLVEVGHGDNWLEAK</sequence>
<gene>
    <name evidence="16" type="primary">polA</name>
    <name evidence="20" type="ORF">JCM31447_19010</name>
</gene>
<reference evidence="20 21" key="1">
    <citation type="submission" date="2018-12" db="EMBL/GenBank/DDBJ databases">
        <title>Rubrispira sanarue gen. nov., sp., nov., a member of the order Silvanigrellales, isolated from a brackish lake in Hamamatsu Japan.</title>
        <authorList>
            <person name="Maejima Y."/>
            <person name="Iino T."/>
            <person name="Muraguchi Y."/>
            <person name="Fukuda K."/>
            <person name="Nojiri H."/>
            <person name="Ohkuma M."/>
            <person name="Moriuchi R."/>
            <person name="Dohra H."/>
            <person name="Kimbara K."/>
            <person name="Shintani M."/>
        </authorList>
    </citation>
    <scope>NUCLEOTIDE SEQUENCE [LARGE SCALE GENOMIC DNA]</scope>
    <source>
        <strain evidence="20 21">RF1110005</strain>
    </source>
</reference>
<dbReference type="Pfam" id="PF00476">
    <property type="entry name" value="DNA_pol_A"/>
    <property type="match status" value="1"/>
</dbReference>
<evidence type="ECO:0000256" key="14">
    <source>
        <dbReference type="ARBA" id="ARBA00049244"/>
    </source>
</evidence>
<dbReference type="SMART" id="SM00279">
    <property type="entry name" value="HhH2"/>
    <property type="match status" value="1"/>
</dbReference>
<feature type="domain" description="3'-5' exonuclease" evidence="17">
    <location>
        <begin position="338"/>
        <end position="537"/>
    </location>
</feature>
<evidence type="ECO:0000256" key="4">
    <source>
        <dbReference type="ARBA" id="ARBA00022679"/>
    </source>
</evidence>
<evidence type="ECO:0000256" key="9">
    <source>
        <dbReference type="ARBA" id="ARBA00022801"/>
    </source>
</evidence>
<dbReference type="GO" id="GO:0003677">
    <property type="term" value="F:DNA binding"/>
    <property type="evidence" value="ECO:0007669"/>
    <property type="project" value="UniProtKB-UniRule"/>
</dbReference>
<dbReference type="InterPro" id="IPR029060">
    <property type="entry name" value="PIN-like_dom_sf"/>
</dbReference>
<dbReference type="SUPFAM" id="SSF88723">
    <property type="entry name" value="PIN domain-like"/>
    <property type="match status" value="1"/>
</dbReference>
<dbReference type="InterPro" id="IPR036397">
    <property type="entry name" value="RNaseH_sf"/>
</dbReference>
<dbReference type="SUPFAM" id="SSF53098">
    <property type="entry name" value="Ribonuclease H-like"/>
    <property type="match status" value="1"/>
</dbReference>
<evidence type="ECO:0000313" key="20">
    <source>
        <dbReference type="EMBL" id="BBH53458.1"/>
    </source>
</evidence>
<feature type="domain" description="5'-3' exonuclease" evidence="18">
    <location>
        <begin position="6"/>
        <end position="264"/>
    </location>
</feature>
<dbReference type="PANTHER" id="PTHR10133">
    <property type="entry name" value="DNA POLYMERASE I"/>
    <property type="match status" value="1"/>
</dbReference>
<dbReference type="InterPro" id="IPR012337">
    <property type="entry name" value="RNaseH-like_sf"/>
</dbReference>
<dbReference type="InterPro" id="IPR019760">
    <property type="entry name" value="DNA-dir_DNA_pol_A_CS"/>
</dbReference>
<evidence type="ECO:0000256" key="10">
    <source>
        <dbReference type="ARBA" id="ARBA00022839"/>
    </source>
</evidence>
<dbReference type="SMART" id="SM00482">
    <property type="entry name" value="POLAc"/>
    <property type="match status" value="1"/>
</dbReference>
<dbReference type="AlphaFoldDB" id="A0A4P2VLD6"/>
<dbReference type="Pfam" id="PF01367">
    <property type="entry name" value="5_3_exonuc"/>
    <property type="match status" value="1"/>
</dbReference>
<dbReference type="PRINTS" id="PR00868">
    <property type="entry name" value="DNAPOLI"/>
</dbReference>
<keyword evidence="21" id="KW-1185">Reference proteome</keyword>
<dbReference type="InterPro" id="IPR008918">
    <property type="entry name" value="HhH2"/>
</dbReference>
<dbReference type="Pfam" id="PF02739">
    <property type="entry name" value="5_3_exonuc_N"/>
    <property type="match status" value="1"/>
</dbReference>
<dbReference type="CDD" id="cd09859">
    <property type="entry name" value="PIN_53EXO"/>
    <property type="match status" value="1"/>
</dbReference>
<protein>
    <recommendedName>
        <fullName evidence="3 15">DNA polymerase I</fullName>
        <ecNumber evidence="2 15">2.7.7.7</ecNumber>
    </recommendedName>
</protein>
<evidence type="ECO:0000259" key="19">
    <source>
        <dbReference type="SMART" id="SM00482"/>
    </source>
</evidence>
<keyword evidence="5 16" id="KW-0548">Nucleotidyltransferase</keyword>
<evidence type="ECO:0000313" key="21">
    <source>
        <dbReference type="Proteomes" id="UP000291236"/>
    </source>
</evidence>
<dbReference type="InterPro" id="IPR043502">
    <property type="entry name" value="DNA/RNA_pol_sf"/>
</dbReference>
<evidence type="ECO:0000256" key="1">
    <source>
        <dbReference type="ARBA" id="ARBA00007705"/>
    </source>
</evidence>
<dbReference type="GO" id="GO:0003887">
    <property type="term" value="F:DNA-directed DNA polymerase activity"/>
    <property type="evidence" value="ECO:0007669"/>
    <property type="project" value="UniProtKB-UniRule"/>
</dbReference>
<dbReference type="InterPro" id="IPR020045">
    <property type="entry name" value="DNA_polI_H3TH"/>
</dbReference>
<evidence type="ECO:0000256" key="7">
    <source>
        <dbReference type="ARBA" id="ARBA00022722"/>
    </source>
</evidence>
<evidence type="ECO:0000259" key="17">
    <source>
        <dbReference type="SMART" id="SM00474"/>
    </source>
</evidence>
<dbReference type="Gene3D" id="1.20.1060.10">
    <property type="entry name" value="Taq DNA Polymerase, Chain T, domain 4"/>
    <property type="match status" value="1"/>
</dbReference>
<keyword evidence="6 16" id="KW-0235">DNA replication</keyword>
<dbReference type="Gene3D" id="3.30.420.10">
    <property type="entry name" value="Ribonuclease H-like superfamily/Ribonuclease H"/>
    <property type="match status" value="1"/>
</dbReference>
<comment type="function">
    <text evidence="16">In addition to polymerase activity, this DNA polymerase exhibits 3'-5' and 5'-3' exonuclease activity.</text>
</comment>
<dbReference type="GO" id="GO:0008409">
    <property type="term" value="F:5'-3' exonuclease activity"/>
    <property type="evidence" value="ECO:0007669"/>
    <property type="project" value="UniProtKB-UniRule"/>
</dbReference>
<keyword evidence="4 16" id="KW-0808">Transferase</keyword>
<keyword evidence="9 16" id="KW-0378">Hydrolase</keyword>
<accession>A0A4P2VLD6</accession>
<dbReference type="GO" id="GO:0008408">
    <property type="term" value="F:3'-5' exonuclease activity"/>
    <property type="evidence" value="ECO:0007669"/>
    <property type="project" value="UniProtKB-UniRule"/>
</dbReference>
<dbReference type="InterPro" id="IPR036279">
    <property type="entry name" value="5-3_exonuclease_C_sf"/>
</dbReference>
<dbReference type="KEGG" id="sbf:JCM31447_19010"/>
<keyword evidence="12 16" id="KW-0238">DNA-binding</keyword>
<evidence type="ECO:0000256" key="16">
    <source>
        <dbReference type="RuleBase" id="RU004460"/>
    </source>
</evidence>
<dbReference type="Gene3D" id="3.40.50.1010">
    <property type="entry name" value="5'-nuclease"/>
    <property type="match status" value="1"/>
</dbReference>
<dbReference type="FunFam" id="1.10.150.20:FF:000002">
    <property type="entry name" value="DNA polymerase I"/>
    <property type="match status" value="1"/>
</dbReference>
<dbReference type="RefSeq" id="WP_130609322.1">
    <property type="nucleotide sequence ID" value="NZ_AP019368.1"/>
</dbReference>
<dbReference type="OrthoDB" id="5287280at2"/>
<evidence type="ECO:0000256" key="11">
    <source>
        <dbReference type="ARBA" id="ARBA00022932"/>
    </source>
</evidence>
<proteinExistence type="inferred from homology"/>
<evidence type="ECO:0000256" key="6">
    <source>
        <dbReference type="ARBA" id="ARBA00022705"/>
    </source>
</evidence>
<dbReference type="InterPro" id="IPR020046">
    <property type="entry name" value="5-3_exonucl_a-hlix_arch_N"/>
</dbReference>
<evidence type="ECO:0000256" key="15">
    <source>
        <dbReference type="NCBIfam" id="TIGR00593"/>
    </source>
</evidence>
<dbReference type="EC" id="2.7.7.7" evidence="2 15"/>
<dbReference type="CDD" id="cd09898">
    <property type="entry name" value="H3TH_53EXO"/>
    <property type="match status" value="1"/>
</dbReference>
<evidence type="ECO:0000256" key="12">
    <source>
        <dbReference type="ARBA" id="ARBA00023125"/>
    </source>
</evidence>
<dbReference type="InterPro" id="IPR001098">
    <property type="entry name" value="DNA-dir_DNA_pol_A_palm_dom"/>
</dbReference>
<evidence type="ECO:0000256" key="8">
    <source>
        <dbReference type="ARBA" id="ARBA00022763"/>
    </source>
</evidence>
<dbReference type="SMART" id="SM00475">
    <property type="entry name" value="53EXOc"/>
    <property type="match status" value="1"/>
</dbReference>
<dbReference type="SUPFAM" id="SSF47807">
    <property type="entry name" value="5' to 3' exonuclease, C-terminal subdomain"/>
    <property type="match status" value="1"/>
</dbReference>
<dbReference type="InterPro" id="IPR002298">
    <property type="entry name" value="DNA_polymerase_A"/>
</dbReference>
<evidence type="ECO:0000259" key="18">
    <source>
        <dbReference type="SMART" id="SM00475"/>
    </source>
</evidence>
<dbReference type="InterPro" id="IPR002562">
    <property type="entry name" value="3'-5'_exonuclease_dom"/>
</dbReference>
<dbReference type="SMART" id="SM00474">
    <property type="entry name" value="35EXOc"/>
    <property type="match status" value="1"/>
</dbReference>
<keyword evidence="7" id="KW-0540">Nuclease</keyword>
<feature type="domain" description="DNA-directed DNA polymerase family A palm" evidence="19">
    <location>
        <begin position="711"/>
        <end position="919"/>
    </location>
</feature>
<dbReference type="GO" id="GO:0006261">
    <property type="term" value="P:DNA-templated DNA replication"/>
    <property type="evidence" value="ECO:0007669"/>
    <property type="project" value="UniProtKB-UniRule"/>
</dbReference>
<dbReference type="Proteomes" id="UP000291236">
    <property type="component" value="Chromosome"/>
</dbReference>
<dbReference type="NCBIfam" id="NF004397">
    <property type="entry name" value="PRK05755.1"/>
    <property type="match status" value="1"/>
</dbReference>
<comment type="catalytic activity">
    <reaction evidence="14 16">
        <text>DNA(n) + a 2'-deoxyribonucleoside 5'-triphosphate = DNA(n+1) + diphosphate</text>
        <dbReference type="Rhea" id="RHEA:22508"/>
        <dbReference type="Rhea" id="RHEA-COMP:17339"/>
        <dbReference type="Rhea" id="RHEA-COMP:17340"/>
        <dbReference type="ChEBI" id="CHEBI:33019"/>
        <dbReference type="ChEBI" id="CHEBI:61560"/>
        <dbReference type="ChEBI" id="CHEBI:173112"/>
        <dbReference type="EC" id="2.7.7.7"/>
    </reaction>
</comment>
<dbReference type="InterPro" id="IPR002421">
    <property type="entry name" value="5-3_exonuclease"/>
</dbReference>
<dbReference type="InterPro" id="IPR018320">
    <property type="entry name" value="DNA_polymerase_1"/>
</dbReference>
<dbReference type="SUPFAM" id="SSF56672">
    <property type="entry name" value="DNA/RNA polymerases"/>
    <property type="match status" value="1"/>
</dbReference>
<dbReference type="Gene3D" id="1.10.150.20">
    <property type="entry name" value="5' to 3' exonuclease, C-terminal subdomain"/>
    <property type="match status" value="2"/>
</dbReference>
<dbReference type="NCBIfam" id="TIGR00593">
    <property type="entry name" value="pola"/>
    <property type="match status" value="1"/>
</dbReference>
<dbReference type="Pfam" id="PF01612">
    <property type="entry name" value="DNA_pol_A_exo1"/>
    <property type="match status" value="1"/>
</dbReference>
<evidence type="ECO:0000256" key="2">
    <source>
        <dbReference type="ARBA" id="ARBA00012417"/>
    </source>
</evidence>
<name>A0A4P2VLD6_FLUSA</name>
<dbReference type="EMBL" id="AP019368">
    <property type="protein sequence ID" value="BBH53458.1"/>
    <property type="molecule type" value="Genomic_DNA"/>
</dbReference>
<evidence type="ECO:0000256" key="5">
    <source>
        <dbReference type="ARBA" id="ARBA00022695"/>
    </source>
</evidence>
<keyword evidence="11 16" id="KW-0239">DNA-directed DNA polymerase</keyword>
<dbReference type="FunFam" id="1.10.150.20:FF:000003">
    <property type="entry name" value="DNA polymerase I"/>
    <property type="match status" value="1"/>
</dbReference>
<dbReference type="CDD" id="cd06139">
    <property type="entry name" value="DNA_polA_I_Ecoli_like_exo"/>
    <property type="match status" value="1"/>
</dbReference>
<keyword evidence="13 16" id="KW-0234">DNA repair</keyword>
<dbReference type="PANTHER" id="PTHR10133:SF27">
    <property type="entry name" value="DNA POLYMERASE NU"/>
    <property type="match status" value="1"/>
</dbReference>
<dbReference type="CDD" id="cd08637">
    <property type="entry name" value="DNA_pol_A_pol_I_C"/>
    <property type="match status" value="1"/>
</dbReference>
<evidence type="ECO:0000256" key="3">
    <source>
        <dbReference type="ARBA" id="ARBA00020311"/>
    </source>
</evidence>
<keyword evidence="10 16" id="KW-0269">Exonuclease</keyword>
<dbReference type="Gene3D" id="3.30.70.370">
    <property type="match status" value="1"/>
</dbReference>
<evidence type="ECO:0000256" key="13">
    <source>
        <dbReference type="ARBA" id="ARBA00023204"/>
    </source>
</evidence>
<dbReference type="GO" id="GO:0006302">
    <property type="term" value="P:double-strand break repair"/>
    <property type="evidence" value="ECO:0007669"/>
    <property type="project" value="TreeGrafter"/>
</dbReference>
<dbReference type="PROSITE" id="PS00447">
    <property type="entry name" value="DNA_POLYMERASE_A"/>
    <property type="match status" value="1"/>
</dbReference>
<comment type="similarity">
    <text evidence="1 16">Belongs to the DNA polymerase type-A family.</text>
</comment>